<dbReference type="SUPFAM" id="SSF160904">
    <property type="entry name" value="Jann2411-like"/>
    <property type="match status" value="1"/>
</dbReference>
<evidence type="ECO:0000259" key="1">
    <source>
        <dbReference type="Pfam" id="PF11706"/>
    </source>
</evidence>
<dbReference type="Pfam" id="PF11706">
    <property type="entry name" value="zf-CGNR"/>
    <property type="match status" value="1"/>
</dbReference>
<feature type="domain" description="Zinc finger CGNR" evidence="1">
    <location>
        <begin position="110"/>
        <end position="149"/>
    </location>
</feature>
<sequence>MRDVRPPAADGGEVDEDTVNDGAVARFHALRDAIRTAAAQVASAGRLDAVHAETLNDFSRRVPAAPQLVQNDAGEWVRRMHATGPSTDIALAAIASDATELFSGVRAAQLRACTGPNCPLFFLQDRPRRHWCSPGCGTRARAAAAYSRRTAGRRPTPAAG</sequence>
<evidence type="ECO:0000313" key="2">
    <source>
        <dbReference type="EMBL" id="MCC2030068.1"/>
    </source>
</evidence>
<dbReference type="Gene3D" id="1.10.3300.10">
    <property type="entry name" value="Jann2411-like domain"/>
    <property type="match status" value="1"/>
</dbReference>
<dbReference type="AlphaFoldDB" id="A0A9X1LQZ5"/>
<accession>A0A9X1LQZ5</accession>
<dbReference type="PANTHER" id="PTHR35525:SF3">
    <property type="entry name" value="BLL6575 PROTEIN"/>
    <property type="match status" value="1"/>
</dbReference>
<dbReference type="InterPro" id="IPR010852">
    <property type="entry name" value="ABATE"/>
</dbReference>
<keyword evidence="3" id="KW-1185">Reference proteome</keyword>
<gene>
    <name evidence="2" type="ORF">KEC56_11180</name>
</gene>
<organism evidence="2 3">
    <name type="scientific">Microbacterium tenebrionis</name>
    <dbReference type="NCBI Taxonomy" id="2830665"/>
    <lineage>
        <taxon>Bacteria</taxon>
        <taxon>Bacillati</taxon>
        <taxon>Actinomycetota</taxon>
        <taxon>Actinomycetes</taxon>
        <taxon>Micrococcales</taxon>
        <taxon>Microbacteriaceae</taxon>
        <taxon>Microbacterium</taxon>
    </lineage>
</organism>
<dbReference type="Pfam" id="PF07336">
    <property type="entry name" value="ABATE"/>
    <property type="match status" value="1"/>
</dbReference>
<comment type="caution">
    <text evidence="2">The sequence shown here is derived from an EMBL/GenBank/DDBJ whole genome shotgun (WGS) entry which is preliminary data.</text>
</comment>
<dbReference type="EMBL" id="JAGTTM010000004">
    <property type="protein sequence ID" value="MCC2030068.1"/>
    <property type="molecule type" value="Genomic_DNA"/>
</dbReference>
<proteinExistence type="predicted"/>
<name>A0A9X1LQZ5_9MICO</name>
<evidence type="ECO:0000313" key="3">
    <source>
        <dbReference type="Proteomes" id="UP001139289"/>
    </source>
</evidence>
<protein>
    <submittedName>
        <fullName evidence="2">ABATE domain-containing protein</fullName>
    </submittedName>
</protein>
<dbReference type="InterPro" id="IPR021005">
    <property type="entry name" value="Znf_CGNR"/>
</dbReference>
<dbReference type="Proteomes" id="UP001139289">
    <property type="component" value="Unassembled WGS sequence"/>
</dbReference>
<reference evidence="2" key="1">
    <citation type="submission" date="2021-04" db="EMBL/GenBank/DDBJ databases">
        <title>Microbacterium tenobrionis sp. nov. and Microbacterium allomyrinae sp. nov., isolated from larvae of Tenobrio molitor and Allomyrina dichotoma, respectively.</title>
        <authorList>
            <person name="Lee S.D."/>
        </authorList>
    </citation>
    <scope>NUCLEOTIDE SEQUENCE</scope>
    <source>
        <strain evidence="2">YMB-B2</strain>
    </source>
</reference>
<dbReference type="PANTHER" id="PTHR35525">
    <property type="entry name" value="BLL6575 PROTEIN"/>
    <property type="match status" value="1"/>
</dbReference>
<dbReference type="InterPro" id="IPR023286">
    <property type="entry name" value="ABATE_dom_sf"/>
</dbReference>